<evidence type="ECO:0000256" key="6">
    <source>
        <dbReference type="PROSITE-ProRule" id="PRU00433"/>
    </source>
</evidence>
<keyword evidence="3 6" id="KW-0479">Metal-binding</keyword>
<dbReference type="EMBL" id="CP022112">
    <property type="protein sequence ID" value="ASG24118.1"/>
    <property type="molecule type" value="Genomic_DNA"/>
</dbReference>
<feature type="chain" id="PRO_5011608007" description="Cytochrome c domain-containing protein" evidence="7">
    <location>
        <begin position="27"/>
        <end position="139"/>
    </location>
</feature>
<dbReference type="GO" id="GO:0009055">
    <property type="term" value="F:electron transfer activity"/>
    <property type="evidence" value="ECO:0007669"/>
    <property type="project" value="InterPro"/>
</dbReference>
<organism evidence="9 10">
    <name type="scientific">Nitrospirillum viridazoti CBAmc</name>
    <dbReference type="NCBI Taxonomy" id="1441467"/>
    <lineage>
        <taxon>Bacteria</taxon>
        <taxon>Pseudomonadati</taxon>
        <taxon>Pseudomonadota</taxon>
        <taxon>Alphaproteobacteria</taxon>
        <taxon>Rhodospirillales</taxon>
        <taxon>Azospirillaceae</taxon>
        <taxon>Nitrospirillum</taxon>
        <taxon>Nitrospirillum viridazoti</taxon>
    </lineage>
</organism>
<keyword evidence="10" id="KW-1185">Reference proteome</keyword>
<dbReference type="PRINTS" id="PR00604">
    <property type="entry name" value="CYTCHRMECIAB"/>
</dbReference>
<keyword evidence="5 6" id="KW-0408">Iron</keyword>
<evidence type="ECO:0000256" key="3">
    <source>
        <dbReference type="ARBA" id="ARBA00022723"/>
    </source>
</evidence>
<evidence type="ECO:0000256" key="1">
    <source>
        <dbReference type="ARBA" id="ARBA00022448"/>
    </source>
</evidence>
<dbReference type="PROSITE" id="PS51007">
    <property type="entry name" value="CYTC"/>
    <property type="match status" value="1"/>
</dbReference>
<dbReference type="GO" id="GO:0020037">
    <property type="term" value="F:heme binding"/>
    <property type="evidence" value="ECO:0007669"/>
    <property type="project" value="InterPro"/>
</dbReference>
<keyword evidence="7" id="KW-0732">Signal</keyword>
<accession>A0A248K125</accession>
<feature type="domain" description="Cytochrome c" evidence="8">
    <location>
        <begin position="28"/>
        <end position="137"/>
    </location>
</feature>
<reference evidence="9 10" key="1">
    <citation type="submission" date="2017-06" db="EMBL/GenBank/DDBJ databases">
        <title>Complete genome sequence of Nitrospirillum amazonense strain CBAmC, an endophytic nitrogen-fixing and plant growth-promoting bacterium, isolated from sugarcane.</title>
        <authorList>
            <person name="Schwab S."/>
            <person name="dos Santos Teixeira K.R."/>
            <person name="Simoes Araujo J.L."/>
            <person name="Soares Vidal M."/>
            <person name="Borges de Freitas H.R."/>
            <person name="Rivello Crivelaro A.L."/>
            <person name="Bueno de Camargo Nunes A."/>
            <person name="dos Santos C.M."/>
            <person name="Palmeira da Silva Rosa D."/>
            <person name="da Silva Padilha D."/>
            <person name="da Silva E."/>
            <person name="Araujo Terra L."/>
            <person name="Soares Mendes V."/>
            <person name="Farinelli L."/>
            <person name="Magalhaes Cruz L."/>
            <person name="Baldani J.I."/>
        </authorList>
    </citation>
    <scope>NUCLEOTIDE SEQUENCE [LARGE SCALE GENOMIC DNA]</scope>
    <source>
        <strain evidence="9 10">CBAmC</strain>
    </source>
</reference>
<keyword evidence="4" id="KW-0249">Electron transport</keyword>
<dbReference type="KEGG" id="nao:Y958_24665"/>
<evidence type="ECO:0000256" key="2">
    <source>
        <dbReference type="ARBA" id="ARBA00022617"/>
    </source>
</evidence>
<dbReference type="RefSeq" id="WP_004272033.1">
    <property type="nucleotide sequence ID" value="NZ_CP022112.1"/>
</dbReference>
<dbReference type="GO" id="GO:0046872">
    <property type="term" value="F:metal ion binding"/>
    <property type="evidence" value="ECO:0007669"/>
    <property type="project" value="UniProtKB-KW"/>
</dbReference>
<dbReference type="Gene3D" id="1.10.760.10">
    <property type="entry name" value="Cytochrome c-like domain"/>
    <property type="match status" value="1"/>
</dbReference>
<keyword evidence="2 6" id="KW-0349">Heme</keyword>
<evidence type="ECO:0000256" key="7">
    <source>
        <dbReference type="SAM" id="SignalP"/>
    </source>
</evidence>
<dbReference type="AlphaFoldDB" id="A0A248K125"/>
<keyword evidence="1" id="KW-0813">Transport</keyword>
<sequence>MTPKQNLFSAALVVALAVGGAGTAHAAGDAANGATIFKKCAACHSAEQGVNKVGPSLFGVVGRPAGSISGYSYSPAVQQAAAKGLVWSEDNIVAYLANPHKYLGDFVGDPSVPNKMPFSLADEQQRRDVVAYLKSLAPQ</sequence>
<evidence type="ECO:0000313" key="9">
    <source>
        <dbReference type="EMBL" id="ASG24118.1"/>
    </source>
</evidence>
<dbReference type="PANTHER" id="PTHR11961">
    <property type="entry name" value="CYTOCHROME C"/>
    <property type="match status" value="1"/>
</dbReference>
<feature type="signal peptide" evidence="7">
    <location>
        <begin position="1"/>
        <end position="26"/>
    </location>
</feature>
<evidence type="ECO:0000256" key="4">
    <source>
        <dbReference type="ARBA" id="ARBA00022982"/>
    </source>
</evidence>
<evidence type="ECO:0000259" key="8">
    <source>
        <dbReference type="PROSITE" id="PS51007"/>
    </source>
</evidence>
<protein>
    <recommendedName>
        <fullName evidence="8">Cytochrome c domain-containing protein</fullName>
    </recommendedName>
</protein>
<dbReference type="Pfam" id="PF00034">
    <property type="entry name" value="Cytochrom_C"/>
    <property type="match status" value="1"/>
</dbReference>
<dbReference type="InterPro" id="IPR036909">
    <property type="entry name" value="Cyt_c-like_dom_sf"/>
</dbReference>
<dbReference type="InterPro" id="IPR002327">
    <property type="entry name" value="Cyt_c_1A/1B"/>
</dbReference>
<dbReference type="SUPFAM" id="SSF46626">
    <property type="entry name" value="Cytochrome c"/>
    <property type="match status" value="1"/>
</dbReference>
<name>A0A248K125_9PROT</name>
<evidence type="ECO:0000313" key="10">
    <source>
        <dbReference type="Proteomes" id="UP000197153"/>
    </source>
</evidence>
<gene>
    <name evidence="9" type="ORF">Y958_24665</name>
</gene>
<proteinExistence type="predicted"/>
<evidence type="ECO:0000256" key="5">
    <source>
        <dbReference type="ARBA" id="ARBA00023004"/>
    </source>
</evidence>
<dbReference type="Proteomes" id="UP000197153">
    <property type="component" value="Chromosome 3"/>
</dbReference>
<dbReference type="InterPro" id="IPR009056">
    <property type="entry name" value="Cyt_c-like_dom"/>
</dbReference>